<dbReference type="InterPro" id="IPR008766">
    <property type="entry name" value="Replication_gene_A-like"/>
</dbReference>
<comment type="similarity">
    <text evidence="2">Belongs to the phage GPA family.</text>
</comment>
<comment type="function">
    <text evidence="1">Possible endonuclease which induces a single-strand cut and initiates DNA replication.</text>
</comment>
<evidence type="ECO:0000313" key="9">
    <source>
        <dbReference type="EMBL" id="QWQ20709.2"/>
    </source>
</evidence>
<evidence type="ECO:0000256" key="6">
    <source>
        <dbReference type="ARBA" id="ARBA00022801"/>
    </source>
</evidence>
<evidence type="ECO:0000256" key="3">
    <source>
        <dbReference type="ARBA" id="ARBA00022705"/>
    </source>
</evidence>
<dbReference type="Pfam" id="PF05840">
    <property type="entry name" value="Phage_GPA"/>
    <property type="match status" value="1"/>
</dbReference>
<proteinExistence type="inferred from homology"/>
<evidence type="ECO:0000259" key="7">
    <source>
        <dbReference type="Pfam" id="PF05840"/>
    </source>
</evidence>
<dbReference type="GO" id="GO:0006260">
    <property type="term" value="P:DNA replication"/>
    <property type="evidence" value="ECO:0007669"/>
    <property type="project" value="UniProtKB-KW"/>
</dbReference>
<keyword evidence="5 9" id="KW-0255">Endonuclease</keyword>
<dbReference type="EMBL" id="CP076405">
    <property type="protein sequence ID" value="QWQ19391.2"/>
    <property type="molecule type" value="Genomic_DNA"/>
</dbReference>
<accession>A0AAJ4NHN8</accession>
<protein>
    <submittedName>
        <fullName evidence="9">Replication endonuclease</fullName>
    </submittedName>
</protein>
<reference evidence="9" key="1">
    <citation type="submission" date="2021-06" db="EMBL/GenBank/DDBJ databases">
        <title>Emergence of genetically related NDM-1-producing Providencia rettgeri strains in Argentina.</title>
        <authorList>
            <person name="Pasteran F."/>
            <person name="Meo A."/>
            <person name="Gomez S."/>
            <person name="Derdoy L."/>
            <person name="Albronoz E."/>
            <person name="Faccone D."/>
            <person name="Guerriero L."/>
            <person name="Archuby D."/>
            <person name="Tarzia A."/>
            <person name="Lopez M."/>
            <person name="Corso A."/>
        </authorList>
    </citation>
    <scope>NUCLEOTIDE SEQUENCE</scope>
    <source>
        <strain evidence="9">PreM15628</strain>
    </source>
</reference>
<gene>
    <name evidence="8" type="ORF">KOF27_12165</name>
    <name evidence="9" type="ORF">KOF27_19485</name>
</gene>
<evidence type="ECO:0000256" key="2">
    <source>
        <dbReference type="ARBA" id="ARBA00009260"/>
    </source>
</evidence>
<keyword evidence="3" id="KW-0235">DNA replication</keyword>
<keyword evidence="6" id="KW-0378">Hydrolase</keyword>
<dbReference type="EMBL" id="CP076405">
    <property type="protein sequence ID" value="QWQ20709.2"/>
    <property type="molecule type" value="Genomic_DNA"/>
</dbReference>
<evidence type="ECO:0000256" key="5">
    <source>
        <dbReference type="ARBA" id="ARBA00022759"/>
    </source>
</evidence>
<organism evidence="9 10">
    <name type="scientific">Providencia rettgeri</name>
    <dbReference type="NCBI Taxonomy" id="587"/>
    <lineage>
        <taxon>Bacteria</taxon>
        <taxon>Pseudomonadati</taxon>
        <taxon>Pseudomonadota</taxon>
        <taxon>Gammaproteobacteria</taxon>
        <taxon>Enterobacterales</taxon>
        <taxon>Morganellaceae</taxon>
        <taxon>Providencia</taxon>
    </lineage>
</organism>
<evidence type="ECO:0000256" key="1">
    <source>
        <dbReference type="ARBA" id="ARBA00003293"/>
    </source>
</evidence>
<evidence type="ECO:0000313" key="8">
    <source>
        <dbReference type="EMBL" id="QWQ19391.2"/>
    </source>
</evidence>
<sequence length="815" mass="94742">MSKVLDFTQQPLTYTADMVFPYPWNKPEKNNYYKADIDALEKSLTHEQQIHAQAILDEIETLPRILRYRIQKHYEYIIKESGHYKAYEFLRSDFYKRIFPRITAVNARYELDTKALLTLSTRFTPEISQFNRLFDLYDKPIKKLAEHISNGFFTLYEAYCDQLTEQNGGDREIIYEDSAQTQIYGALAELSLNLHVTPLYHQSYLKVLKNRKRRRGEQNLTTHQVIAAISRLVNADYWHRKLKAHRTQWIEAIMIANMDVCINRHPYASKQAIRAVQAQRLSNMQYLQGMDIQDVETGERFDLFDKVMASVSNPEIRRMELMAQMAGIERVAKERGDIGMFITLTCPSKYHPTKQRKEKNKETGKDDYYAVLNHKWKDEVYTPKDGQRYLVKVWSRIRSAFNDNNINIYGVRVVEPHHDGTPHWHMLLFVDKASRAKAIDIMRKRALKEDGNEAGAQKYRFEYKHMNRGGAVGYIAKYIAKNIDGYALDGEIDHETGKDLKSMAAAVTAWASTWRIPQFQFYKLPSKGAYRECRRLPRGVSIADKLGDVAERVRAAADQGKFDEYIMSQGGPCIRRREETIRVAREVSDVNVYGEEVQKVVGIYHQLKADAPVLKTRERKYQIVKKSAVDVDFNLLKSDSGATRSPVNNCRSRITSNLSDVQFYEPEHGSGEVCNIKEYGFAFIETDAQNATESEILQGNKQRQISNIEVSEVDKEIQSEIINFANEVGINFDIPQIETMFINGLGVSDELHFIKVDGERLRLSLNESGKEMQKMELRLQKETISEKYRQRYTNALMRINKLREENKWAMEWLFL</sequence>
<dbReference type="GO" id="GO:0016787">
    <property type="term" value="F:hydrolase activity"/>
    <property type="evidence" value="ECO:0007669"/>
    <property type="project" value="UniProtKB-KW"/>
</dbReference>
<keyword evidence="4" id="KW-0540">Nuclease</keyword>
<feature type="domain" description="Replication gene A protein-like" evidence="7">
    <location>
        <begin position="141"/>
        <end position="486"/>
    </location>
</feature>
<evidence type="ECO:0000313" key="10">
    <source>
        <dbReference type="Proteomes" id="UP000682358"/>
    </source>
</evidence>
<name>A0AAJ4NHN8_PRORE</name>
<dbReference type="GO" id="GO:0004519">
    <property type="term" value="F:endonuclease activity"/>
    <property type="evidence" value="ECO:0007669"/>
    <property type="project" value="UniProtKB-KW"/>
</dbReference>
<evidence type="ECO:0000256" key="4">
    <source>
        <dbReference type="ARBA" id="ARBA00022722"/>
    </source>
</evidence>
<dbReference type="AlphaFoldDB" id="A0AAJ4NHN8"/>
<dbReference type="Proteomes" id="UP000682358">
    <property type="component" value="Chromosome"/>
</dbReference>